<evidence type="ECO:0000313" key="2">
    <source>
        <dbReference type="EMBL" id="GLS24919.1"/>
    </source>
</evidence>
<organism evidence="2 3">
    <name type="scientific">Marinibactrum halimedae</name>
    <dbReference type="NCBI Taxonomy" id="1444977"/>
    <lineage>
        <taxon>Bacteria</taxon>
        <taxon>Pseudomonadati</taxon>
        <taxon>Pseudomonadota</taxon>
        <taxon>Gammaproteobacteria</taxon>
        <taxon>Cellvibrionales</taxon>
        <taxon>Cellvibrionaceae</taxon>
        <taxon>Marinibactrum</taxon>
    </lineage>
</organism>
<evidence type="ECO:0000313" key="3">
    <source>
        <dbReference type="Proteomes" id="UP001156870"/>
    </source>
</evidence>
<accession>A0AA37WKT0</accession>
<dbReference type="CDD" id="cd00570">
    <property type="entry name" value="GST_N_family"/>
    <property type="match status" value="1"/>
</dbReference>
<comment type="caution">
    <text evidence="2">The sequence shown here is derived from an EMBL/GenBank/DDBJ whole genome shotgun (WGS) entry which is preliminary data.</text>
</comment>
<dbReference type="Gene3D" id="1.20.1050.10">
    <property type="match status" value="1"/>
</dbReference>
<dbReference type="InterPro" id="IPR036249">
    <property type="entry name" value="Thioredoxin-like_sf"/>
</dbReference>
<proteinExistence type="predicted"/>
<reference evidence="2 3" key="1">
    <citation type="journal article" date="2014" name="Int. J. Syst. Evol. Microbiol.">
        <title>Complete genome sequence of Corynebacterium casei LMG S-19264T (=DSM 44701T), isolated from a smear-ripened cheese.</title>
        <authorList>
            <consortium name="US DOE Joint Genome Institute (JGI-PGF)"/>
            <person name="Walter F."/>
            <person name="Albersmeier A."/>
            <person name="Kalinowski J."/>
            <person name="Ruckert C."/>
        </authorList>
    </citation>
    <scope>NUCLEOTIDE SEQUENCE [LARGE SCALE GENOMIC DNA]</scope>
    <source>
        <strain evidence="2 3">NBRC 110095</strain>
    </source>
</reference>
<sequence length="191" mass="21830">MSITLYGSLPSPYVRRIRLLLESMEYEFKAVNVYDDATRAEFSDISPLRKLPFLTDGDKEIFDSHVISEYVRKLKGLPETTLDEHNLISALDAVTDSLIILLMAQRSGLDATPETLLFKLQLERVPVTLHWLNQQAQAGAFTEWNLATIALICMVDWVIFRELYDLTPYENLLTARAQFASKEIVKSTFPE</sequence>
<dbReference type="InterPro" id="IPR004045">
    <property type="entry name" value="Glutathione_S-Trfase_N"/>
</dbReference>
<dbReference type="Pfam" id="PF13417">
    <property type="entry name" value="GST_N_3"/>
    <property type="match status" value="1"/>
</dbReference>
<dbReference type="AlphaFoldDB" id="A0AA37WKT0"/>
<name>A0AA37WKT0_9GAMM</name>
<dbReference type="Proteomes" id="UP001156870">
    <property type="component" value="Unassembled WGS sequence"/>
</dbReference>
<feature type="domain" description="GST N-terminal" evidence="1">
    <location>
        <begin position="1"/>
        <end position="79"/>
    </location>
</feature>
<keyword evidence="3" id="KW-1185">Reference proteome</keyword>
<gene>
    <name evidence="2" type="ORF">GCM10007877_06330</name>
</gene>
<protein>
    <recommendedName>
        <fullName evidence="1">GST N-terminal domain-containing protein</fullName>
    </recommendedName>
</protein>
<evidence type="ECO:0000259" key="1">
    <source>
        <dbReference type="PROSITE" id="PS50404"/>
    </source>
</evidence>
<dbReference type="PROSITE" id="PS50404">
    <property type="entry name" value="GST_NTER"/>
    <property type="match status" value="1"/>
</dbReference>
<dbReference type="SUPFAM" id="SSF52833">
    <property type="entry name" value="Thioredoxin-like"/>
    <property type="match status" value="1"/>
</dbReference>
<dbReference type="RefSeq" id="WP_232592263.1">
    <property type="nucleotide sequence ID" value="NZ_BSPD01000020.1"/>
</dbReference>
<dbReference type="Gene3D" id="3.40.30.10">
    <property type="entry name" value="Glutaredoxin"/>
    <property type="match status" value="1"/>
</dbReference>
<dbReference type="EMBL" id="BSPD01000020">
    <property type="protein sequence ID" value="GLS24919.1"/>
    <property type="molecule type" value="Genomic_DNA"/>
</dbReference>